<evidence type="ECO:0000259" key="2">
    <source>
        <dbReference type="Pfam" id="PF05899"/>
    </source>
</evidence>
<sequence length="225" mass="24544">MGITISNGLNDLLSGSPSASGDHRLRHELSNTRRARPPFAALERCHPQCARADNRIRATRPRWHSRDASPTSAHRERATPTSTCQTPLGNGSSTVAAATNFSSPKRNNMSLLKAIDTNPPFAPRESGPLPERLISGNPAFKTWAQDVARGESIHTGVWEATPGELRSIKGETFEFCHILSGIVELTPEGGEPVIYKAGDSFVMKPGYVGVWKTIETVRKIYVTVM</sequence>
<dbReference type="Pfam" id="PF05899">
    <property type="entry name" value="Cupin_3"/>
    <property type="match status" value="1"/>
</dbReference>
<dbReference type="AlphaFoldDB" id="A0A918ZSJ6"/>
<accession>A0A918ZSJ6</accession>
<name>A0A918ZSJ6_9ACTN</name>
<dbReference type="PANTHER" id="PTHR40943">
    <property type="entry name" value="CYTOPLASMIC PROTEIN-RELATED"/>
    <property type="match status" value="1"/>
</dbReference>
<comment type="caution">
    <text evidence="3">The sequence shown here is derived from an EMBL/GenBank/DDBJ whole genome shotgun (WGS) entry which is preliminary data.</text>
</comment>
<protein>
    <recommendedName>
        <fullName evidence="2">(S)-ureidoglycine aminohydrolase cupin domain-containing protein</fullName>
    </recommendedName>
</protein>
<gene>
    <name evidence="3" type="ORF">GCM10017771_88940</name>
</gene>
<feature type="compositionally biased region" description="Polar residues" evidence="1">
    <location>
        <begin position="79"/>
        <end position="102"/>
    </location>
</feature>
<dbReference type="PANTHER" id="PTHR40943:SF2">
    <property type="entry name" value="(S)-UREIDOGLYCINE AMINOHYDROLASE CUPIN DOMAIN-CONTAINING PROTEIN"/>
    <property type="match status" value="1"/>
</dbReference>
<feature type="region of interest" description="Disordered" evidence="1">
    <location>
        <begin position="1"/>
        <end position="24"/>
    </location>
</feature>
<reference evidence="3" key="1">
    <citation type="journal article" date="2014" name="Int. J. Syst. Evol. Microbiol.">
        <title>Complete genome sequence of Corynebacterium casei LMG S-19264T (=DSM 44701T), isolated from a smear-ripened cheese.</title>
        <authorList>
            <consortium name="US DOE Joint Genome Institute (JGI-PGF)"/>
            <person name="Walter F."/>
            <person name="Albersmeier A."/>
            <person name="Kalinowski J."/>
            <person name="Ruckert C."/>
        </authorList>
    </citation>
    <scope>NUCLEOTIDE SEQUENCE</scope>
    <source>
        <strain evidence="3">CGMCC 4.7403</strain>
    </source>
</reference>
<evidence type="ECO:0000256" key="1">
    <source>
        <dbReference type="SAM" id="MobiDB-lite"/>
    </source>
</evidence>
<dbReference type="CDD" id="cd02227">
    <property type="entry name" value="cupin_TM1112-like"/>
    <property type="match status" value="1"/>
</dbReference>
<dbReference type="Proteomes" id="UP000603227">
    <property type="component" value="Unassembled WGS sequence"/>
</dbReference>
<dbReference type="RefSeq" id="WP_229914455.1">
    <property type="nucleotide sequence ID" value="NZ_BNAT01000061.1"/>
</dbReference>
<reference evidence="3" key="2">
    <citation type="submission" date="2020-09" db="EMBL/GenBank/DDBJ databases">
        <authorList>
            <person name="Sun Q."/>
            <person name="Zhou Y."/>
        </authorList>
    </citation>
    <scope>NUCLEOTIDE SEQUENCE</scope>
    <source>
        <strain evidence="3">CGMCC 4.7403</strain>
    </source>
</reference>
<dbReference type="EMBL" id="BNAT01000061">
    <property type="protein sequence ID" value="GHE65250.1"/>
    <property type="molecule type" value="Genomic_DNA"/>
</dbReference>
<feature type="domain" description="(S)-ureidoglycine aminohydrolase cupin" evidence="2">
    <location>
        <begin position="149"/>
        <end position="221"/>
    </location>
</feature>
<keyword evidence="4" id="KW-1185">Reference proteome</keyword>
<dbReference type="Gene3D" id="2.60.120.10">
    <property type="entry name" value="Jelly Rolls"/>
    <property type="match status" value="1"/>
</dbReference>
<organism evidence="3 4">
    <name type="scientific">Streptomyces capitiformicae</name>
    <dbReference type="NCBI Taxonomy" id="2014920"/>
    <lineage>
        <taxon>Bacteria</taxon>
        <taxon>Bacillati</taxon>
        <taxon>Actinomycetota</taxon>
        <taxon>Actinomycetes</taxon>
        <taxon>Kitasatosporales</taxon>
        <taxon>Streptomycetaceae</taxon>
        <taxon>Streptomyces</taxon>
    </lineage>
</organism>
<dbReference type="InterPro" id="IPR011051">
    <property type="entry name" value="RmlC_Cupin_sf"/>
</dbReference>
<evidence type="ECO:0000313" key="4">
    <source>
        <dbReference type="Proteomes" id="UP000603227"/>
    </source>
</evidence>
<dbReference type="InterPro" id="IPR008579">
    <property type="entry name" value="UGlyAH_Cupin_dom"/>
</dbReference>
<dbReference type="SUPFAM" id="SSF51182">
    <property type="entry name" value="RmlC-like cupins"/>
    <property type="match status" value="1"/>
</dbReference>
<feature type="compositionally biased region" description="Polar residues" evidence="1">
    <location>
        <begin position="1"/>
        <end position="19"/>
    </location>
</feature>
<evidence type="ECO:0000313" key="3">
    <source>
        <dbReference type="EMBL" id="GHE65250.1"/>
    </source>
</evidence>
<feature type="region of interest" description="Disordered" evidence="1">
    <location>
        <begin position="55"/>
        <end position="102"/>
    </location>
</feature>
<proteinExistence type="predicted"/>
<dbReference type="InterPro" id="IPR014710">
    <property type="entry name" value="RmlC-like_jellyroll"/>
</dbReference>